<dbReference type="Pfam" id="PF02866">
    <property type="entry name" value="Ldh_1_C"/>
    <property type="match status" value="1"/>
</dbReference>
<evidence type="ECO:0000256" key="2">
    <source>
        <dbReference type="ARBA" id="ARBA00011738"/>
    </source>
</evidence>
<dbReference type="GO" id="GO:0005737">
    <property type="term" value="C:cytoplasm"/>
    <property type="evidence" value="ECO:0007669"/>
    <property type="project" value="TreeGrafter"/>
</dbReference>
<dbReference type="FunFam" id="3.40.50.720:FF:000268">
    <property type="entry name" value="Malate dehydrogenase"/>
    <property type="match status" value="1"/>
</dbReference>
<dbReference type="FunFam" id="3.90.110.10:FF:000001">
    <property type="entry name" value="Malate dehydrogenase"/>
    <property type="match status" value="1"/>
</dbReference>
<proteinExistence type="inferred from homology"/>
<dbReference type="InterPro" id="IPR036291">
    <property type="entry name" value="NAD(P)-bd_dom_sf"/>
</dbReference>
<dbReference type="InterPro" id="IPR001557">
    <property type="entry name" value="L-lactate/malate_DH"/>
</dbReference>
<dbReference type="Gene3D" id="3.40.50.720">
    <property type="entry name" value="NAD(P)-binding Rossmann-like Domain"/>
    <property type="match status" value="1"/>
</dbReference>
<feature type="domain" description="Lactate/malate dehydrogenase C-terminal" evidence="13">
    <location>
        <begin position="152"/>
        <end position="313"/>
    </location>
</feature>
<dbReference type="Proteomes" id="UP001168821">
    <property type="component" value="Unassembled WGS sequence"/>
</dbReference>
<evidence type="ECO:0000256" key="10">
    <source>
        <dbReference type="RuleBase" id="RU003369"/>
    </source>
</evidence>
<dbReference type="Pfam" id="PF00056">
    <property type="entry name" value="Ldh_1_N"/>
    <property type="match status" value="1"/>
</dbReference>
<comment type="similarity">
    <text evidence="1">Belongs to the LDH/MDH superfamily. MDH type 1 family.</text>
</comment>
<feature type="binding site" evidence="8">
    <location>
        <position position="158"/>
    </location>
    <ligand>
        <name>substrate</name>
    </ligand>
</feature>
<evidence type="ECO:0000256" key="7">
    <source>
        <dbReference type="PIRSR" id="PIRSR000102-1"/>
    </source>
</evidence>
<comment type="catalytic activity">
    <reaction evidence="6 11">
        <text>(S)-malate + NAD(+) = oxaloacetate + NADH + H(+)</text>
        <dbReference type="Rhea" id="RHEA:21432"/>
        <dbReference type="ChEBI" id="CHEBI:15378"/>
        <dbReference type="ChEBI" id="CHEBI:15589"/>
        <dbReference type="ChEBI" id="CHEBI:16452"/>
        <dbReference type="ChEBI" id="CHEBI:57540"/>
        <dbReference type="ChEBI" id="CHEBI:57945"/>
        <dbReference type="EC" id="1.1.1.37"/>
    </reaction>
</comment>
<evidence type="ECO:0000313" key="14">
    <source>
        <dbReference type="EMBL" id="KAJ3615639.1"/>
    </source>
</evidence>
<feature type="binding site" evidence="9">
    <location>
        <begin position="9"/>
        <end position="15"/>
    </location>
    <ligand>
        <name>NAD(+)</name>
        <dbReference type="ChEBI" id="CHEBI:57540"/>
    </ligand>
</feature>
<feature type="binding site" evidence="9">
    <location>
        <position position="35"/>
    </location>
    <ligand>
        <name>NAD(+)</name>
        <dbReference type="ChEBI" id="CHEBI:57540"/>
    </ligand>
</feature>
<evidence type="ECO:0000256" key="11">
    <source>
        <dbReference type="RuleBase" id="RU003405"/>
    </source>
</evidence>
<dbReference type="Gene3D" id="3.90.110.10">
    <property type="entry name" value="Lactate dehydrogenase/glycoside hydrolase, family 4, C-terminal"/>
    <property type="match status" value="1"/>
</dbReference>
<evidence type="ECO:0000256" key="6">
    <source>
        <dbReference type="ARBA" id="ARBA00048313"/>
    </source>
</evidence>
<keyword evidence="15" id="KW-1185">Reference proteome</keyword>
<dbReference type="SUPFAM" id="SSF51735">
    <property type="entry name" value="NAD(P)-binding Rossmann-fold domains"/>
    <property type="match status" value="1"/>
</dbReference>
<dbReference type="GO" id="GO:0006108">
    <property type="term" value="P:malate metabolic process"/>
    <property type="evidence" value="ECO:0007669"/>
    <property type="project" value="InterPro"/>
</dbReference>
<gene>
    <name evidence="14" type="ORF">Zmor_012409</name>
</gene>
<comment type="caution">
    <text evidence="14">The sequence shown here is derived from an EMBL/GenBank/DDBJ whole genome shotgun (WGS) entry which is preliminary data.</text>
</comment>
<feature type="binding site" evidence="9">
    <location>
        <position position="98"/>
    </location>
    <ligand>
        <name>NAD(+)</name>
        <dbReference type="ChEBI" id="CHEBI:57540"/>
    </ligand>
</feature>
<organism evidence="14 15">
    <name type="scientific">Zophobas morio</name>
    <dbReference type="NCBI Taxonomy" id="2755281"/>
    <lineage>
        <taxon>Eukaryota</taxon>
        <taxon>Metazoa</taxon>
        <taxon>Ecdysozoa</taxon>
        <taxon>Arthropoda</taxon>
        <taxon>Hexapoda</taxon>
        <taxon>Insecta</taxon>
        <taxon>Pterygota</taxon>
        <taxon>Neoptera</taxon>
        <taxon>Endopterygota</taxon>
        <taxon>Coleoptera</taxon>
        <taxon>Polyphaga</taxon>
        <taxon>Cucujiformia</taxon>
        <taxon>Tenebrionidae</taxon>
        <taxon>Zophobas</taxon>
    </lineage>
</organism>
<dbReference type="GO" id="GO:0006099">
    <property type="term" value="P:tricarboxylic acid cycle"/>
    <property type="evidence" value="ECO:0007669"/>
    <property type="project" value="UniProtKB-KW"/>
</dbReference>
<evidence type="ECO:0000256" key="5">
    <source>
        <dbReference type="ARBA" id="ARBA00023027"/>
    </source>
</evidence>
<keyword evidence="4 10" id="KW-0560">Oxidoreductase</keyword>
<feature type="binding site" evidence="9">
    <location>
        <begin position="121"/>
        <end position="123"/>
    </location>
    <ligand>
        <name>NAD(+)</name>
        <dbReference type="ChEBI" id="CHEBI:57540"/>
    </ligand>
</feature>
<comment type="subunit">
    <text evidence="2">Homodimer.</text>
</comment>
<dbReference type="PANTHER" id="PTHR11540">
    <property type="entry name" value="MALATE AND LACTATE DEHYDROGENASE"/>
    <property type="match status" value="1"/>
</dbReference>
<dbReference type="PIRSF" id="PIRSF000102">
    <property type="entry name" value="Lac_mal_DH"/>
    <property type="match status" value="1"/>
</dbReference>
<dbReference type="EC" id="1.1.1.37" evidence="11"/>
<evidence type="ECO:0000256" key="3">
    <source>
        <dbReference type="ARBA" id="ARBA00022532"/>
    </source>
</evidence>
<dbReference type="InterPro" id="IPR010097">
    <property type="entry name" value="Malate_DH_type1"/>
</dbReference>
<evidence type="ECO:0000256" key="8">
    <source>
        <dbReference type="PIRSR" id="PIRSR000102-2"/>
    </source>
</evidence>
<evidence type="ECO:0000313" key="15">
    <source>
        <dbReference type="Proteomes" id="UP001168821"/>
    </source>
</evidence>
<dbReference type="InterPro" id="IPR001252">
    <property type="entry name" value="Malate_DH_AS"/>
</dbReference>
<evidence type="ECO:0000256" key="4">
    <source>
        <dbReference type="ARBA" id="ARBA00023002"/>
    </source>
</evidence>
<dbReference type="EMBL" id="JALNTZ010003990">
    <property type="protein sequence ID" value="KAJ3615639.1"/>
    <property type="molecule type" value="Genomic_DNA"/>
</dbReference>
<dbReference type="InterPro" id="IPR022383">
    <property type="entry name" value="Lactate/malate_DH_C"/>
</dbReference>
<dbReference type="PROSITE" id="PS00068">
    <property type="entry name" value="MDH"/>
    <property type="match status" value="1"/>
</dbReference>
<feature type="binding site" evidence="8">
    <location>
        <position position="91"/>
    </location>
    <ligand>
        <name>substrate</name>
    </ligand>
</feature>
<feature type="binding site" evidence="8">
    <location>
        <position position="123"/>
    </location>
    <ligand>
        <name>substrate</name>
    </ligand>
</feature>
<feature type="domain" description="Lactate/malate dehydrogenase N-terminal" evidence="12">
    <location>
        <begin position="4"/>
        <end position="134"/>
    </location>
</feature>
<dbReference type="SUPFAM" id="SSF56327">
    <property type="entry name" value="LDH C-terminal domain-like"/>
    <property type="match status" value="1"/>
</dbReference>
<keyword evidence="3 11" id="KW-0816">Tricarboxylic acid cycle</keyword>
<evidence type="ECO:0000259" key="13">
    <source>
        <dbReference type="Pfam" id="PF02866"/>
    </source>
</evidence>
<protein>
    <recommendedName>
        <fullName evidence="11">Malate dehydrogenase</fullName>
        <ecNumber evidence="11">1.1.1.37</ecNumber>
    </recommendedName>
</protein>
<evidence type="ECO:0000256" key="1">
    <source>
        <dbReference type="ARBA" id="ARBA00008824"/>
    </source>
</evidence>
<accession>A0AA38LYS2</accession>
<sequence>MTFKVCVIGAAGGIGQPLSLLLKRNNNITQLSLYDVSQSLKGVAMDLSHIDSPTLVSYDCGEESSSIYKALQGARIVVILAGVTRKPGMTRDDIFTLNAGIIRKAAENIANACPEAMCCIVTNPVNSLVPVFIETLKSFNISECERRVFGVTKLDCSRANTFISEEKNIPLEGFQVPIVGGHSEKTIVPLFSKLTNCSLTQEETDRLFKKLRSAGSEIVEAKKGQGSATLSIADATARFVDSIITACTGKEVEEFCYVKTNLIKGVDYFATRVSLGPKGITKIHELGSLSEYEETAIKDCVKALQQNINTALEYTRIDRQDK</sequence>
<evidence type="ECO:0000256" key="9">
    <source>
        <dbReference type="PIRSR" id="PIRSR000102-3"/>
    </source>
</evidence>
<feature type="active site" description="Proton acceptor" evidence="7">
    <location>
        <position position="182"/>
    </location>
</feature>
<dbReference type="AlphaFoldDB" id="A0AA38LYS2"/>
<reference evidence="14" key="1">
    <citation type="journal article" date="2023" name="G3 (Bethesda)">
        <title>Whole genome assemblies of Zophobas morio and Tenebrio molitor.</title>
        <authorList>
            <person name="Kaur S."/>
            <person name="Stinson S.A."/>
            <person name="diCenzo G.C."/>
        </authorList>
    </citation>
    <scope>NUCLEOTIDE SEQUENCE</scope>
    <source>
        <strain evidence="14">QUZm001</strain>
    </source>
</reference>
<name>A0AA38LYS2_9CUCU</name>
<keyword evidence="5 9" id="KW-0520">NAD</keyword>
<dbReference type="PANTHER" id="PTHR11540:SF16">
    <property type="entry name" value="MALATE DEHYDROGENASE, MITOCHONDRIAL"/>
    <property type="match status" value="1"/>
</dbReference>
<feature type="binding site" evidence="8">
    <location>
        <position position="85"/>
    </location>
    <ligand>
        <name>substrate</name>
    </ligand>
</feature>
<dbReference type="NCBIfam" id="TIGR01772">
    <property type="entry name" value="MDH_euk_gproteo"/>
    <property type="match status" value="1"/>
</dbReference>
<evidence type="ECO:0000259" key="12">
    <source>
        <dbReference type="Pfam" id="PF00056"/>
    </source>
</evidence>
<dbReference type="InterPro" id="IPR015955">
    <property type="entry name" value="Lactate_DH/Glyco_Ohase_4_C"/>
</dbReference>
<dbReference type="GO" id="GO:0030060">
    <property type="term" value="F:L-malate dehydrogenase (NAD+) activity"/>
    <property type="evidence" value="ECO:0007669"/>
    <property type="project" value="UniProtKB-EC"/>
</dbReference>
<dbReference type="InterPro" id="IPR001236">
    <property type="entry name" value="Lactate/malate_DH_N"/>
</dbReference>